<feature type="binding site" evidence="8">
    <location>
        <begin position="188"/>
        <end position="191"/>
    </location>
    <ligand>
        <name>ATP</name>
        <dbReference type="ChEBI" id="CHEBI:30616"/>
    </ligand>
</feature>
<feature type="binding site" evidence="8">
    <location>
        <position position="157"/>
    </location>
    <ligand>
        <name>(R)-pantoate</name>
        <dbReference type="ChEBI" id="CHEBI:15980"/>
    </ligand>
</feature>
<evidence type="ECO:0000256" key="5">
    <source>
        <dbReference type="ARBA" id="ARBA00022741"/>
    </source>
</evidence>
<comment type="subcellular location">
    <subcellularLocation>
        <location evidence="8">Cytoplasm</location>
    </subcellularLocation>
</comment>
<dbReference type="EMBL" id="FOHV01000015">
    <property type="protein sequence ID" value="SET29875.1"/>
    <property type="molecule type" value="Genomic_DNA"/>
</dbReference>
<dbReference type="Gene3D" id="3.30.1300.10">
    <property type="entry name" value="Pantoate-beta-alanine ligase, C-terminal domain"/>
    <property type="match status" value="1"/>
</dbReference>
<dbReference type="GO" id="GO:0005829">
    <property type="term" value="C:cytosol"/>
    <property type="evidence" value="ECO:0007669"/>
    <property type="project" value="TreeGrafter"/>
</dbReference>
<keyword evidence="8" id="KW-0963">Cytoplasm</keyword>
<feature type="active site" description="Proton donor" evidence="8">
    <location>
        <position position="37"/>
    </location>
</feature>
<keyword evidence="4 8" id="KW-0566">Pantothenate biosynthesis</keyword>
<feature type="binding site" evidence="8">
    <location>
        <position position="61"/>
    </location>
    <ligand>
        <name>beta-alanine</name>
        <dbReference type="ChEBI" id="CHEBI:57966"/>
    </ligand>
</feature>
<evidence type="ECO:0000256" key="8">
    <source>
        <dbReference type="HAMAP-Rule" id="MF_00158"/>
    </source>
</evidence>
<reference evidence="10" key="1">
    <citation type="submission" date="2016-10" db="EMBL/GenBank/DDBJ databases">
        <authorList>
            <person name="Varghese N."/>
            <person name="Submissions S."/>
        </authorList>
    </citation>
    <scope>NUCLEOTIDE SEQUENCE [LARGE SCALE GENOMIC DNA]</scope>
    <source>
        <strain evidence="10">DSM 18579</strain>
    </source>
</reference>
<dbReference type="InterPro" id="IPR042176">
    <property type="entry name" value="Pantoate_ligase_C"/>
</dbReference>
<dbReference type="Proteomes" id="UP000242642">
    <property type="component" value="Unassembled WGS sequence"/>
</dbReference>
<dbReference type="GO" id="GO:0015940">
    <property type="term" value="P:pantothenate biosynthetic process"/>
    <property type="evidence" value="ECO:0007669"/>
    <property type="project" value="UniProtKB-UniRule"/>
</dbReference>
<keyword evidence="3 8" id="KW-0436">Ligase</keyword>
<dbReference type="STRING" id="1123402.SAMN02583745_01925"/>
<evidence type="ECO:0000256" key="4">
    <source>
        <dbReference type="ARBA" id="ARBA00022655"/>
    </source>
</evidence>
<name>A0A1I0DC51_9GAMM</name>
<dbReference type="SUPFAM" id="SSF52374">
    <property type="entry name" value="Nucleotidylyl transferase"/>
    <property type="match status" value="1"/>
</dbReference>
<evidence type="ECO:0000256" key="3">
    <source>
        <dbReference type="ARBA" id="ARBA00022598"/>
    </source>
</evidence>
<evidence type="ECO:0000256" key="6">
    <source>
        <dbReference type="ARBA" id="ARBA00022840"/>
    </source>
</evidence>
<protein>
    <recommendedName>
        <fullName evidence="8">Pantothenate synthetase</fullName>
        <shortName evidence="8">PS</shortName>
        <ecNumber evidence="8">6.3.2.1</ecNumber>
    </recommendedName>
    <alternativeName>
        <fullName evidence="8">Pantoate--beta-alanine ligase</fullName>
    </alternativeName>
    <alternativeName>
        <fullName evidence="8">Pantoate-activating enzyme</fullName>
    </alternativeName>
</protein>
<comment type="catalytic activity">
    <reaction evidence="7 8">
        <text>(R)-pantoate + beta-alanine + ATP = (R)-pantothenate + AMP + diphosphate + H(+)</text>
        <dbReference type="Rhea" id="RHEA:10912"/>
        <dbReference type="ChEBI" id="CHEBI:15378"/>
        <dbReference type="ChEBI" id="CHEBI:15980"/>
        <dbReference type="ChEBI" id="CHEBI:29032"/>
        <dbReference type="ChEBI" id="CHEBI:30616"/>
        <dbReference type="ChEBI" id="CHEBI:33019"/>
        <dbReference type="ChEBI" id="CHEBI:57966"/>
        <dbReference type="ChEBI" id="CHEBI:456215"/>
        <dbReference type="EC" id="6.3.2.1"/>
    </reaction>
</comment>
<keyword evidence="10" id="KW-1185">Reference proteome</keyword>
<feature type="binding site" evidence="8">
    <location>
        <begin position="151"/>
        <end position="154"/>
    </location>
    <ligand>
        <name>ATP</name>
        <dbReference type="ChEBI" id="CHEBI:30616"/>
    </ligand>
</feature>
<comment type="similarity">
    <text evidence="2 8">Belongs to the pantothenate synthetase family.</text>
</comment>
<comment type="pathway">
    <text evidence="1 8">Cofactor biosynthesis; (R)-pantothenate biosynthesis; (R)-pantothenate from (R)-pantoate and beta-alanine: step 1/1.</text>
</comment>
<comment type="function">
    <text evidence="8">Catalyzes the condensation of pantoate with beta-alanine in an ATP-dependent reaction via a pantoyl-adenylate intermediate.</text>
</comment>
<feature type="binding site" evidence="8">
    <location>
        <begin position="30"/>
        <end position="37"/>
    </location>
    <ligand>
        <name>ATP</name>
        <dbReference type="ChEBI" id="CHEBI:30616"/>
    </ligand>
</feature>
<dbReference type="InterPro" id="IPR003721">
    <property type="entry name" value="Pantoate_ligase"/>
</dbReference>
<dbReference type="NCBIfam" id="TIGR00125">
    <property type="entry name" value="cyt_tran_rel"/>
    <property type="match status" value="1"/>
</dbReference>
<evidence type="ECO:0000256" key="2">
    <source>
        <dbReference type="ARBA" id="ARBA00009256"/>
    </source>
</evidence>
<dbReference type="PANTHER" id="PTHR21299">
    <property type="entry name" value="CYTIDYLATE KINASE/PANTOATE-BETA-ALANINE LIGASE"/>
    <property type="match status" value="1"/>
</dbReference>
<dbReference type="Gene3D" id="3.40.50.620">
    <property type="entry name" value="HUPs"/>
    <property type="match status" value="1"/>
</dbReference>
<evidence type="ECO:0000313" key="9">
    <source>
        <dbReference type="EMBL" id="SET29875.1"/>
    </source>
</evidence>
<keyword evidence="5 8" id="KW-0547">Nucleotide-binding</keyword>
<dbReference type="FunFam" id="3.40.50.620:FF:000013">
    <property type="entry name" value="Pantothenate synthetase"/>
    <property type="match status" value="1"/>
</dbReference>
<dbReference type="PANTHER" id="PTHR21299:SF1">
    <property type="entry name" value="PANTOATE--BETA-ALANINE LIGASE"/>
    <property type="match status" value="1"/>
</dbReference>
<dbReference type="UniPathway" id="UPA00028">
    <property type="reaction ID" value="UER00005"/>
</dbReference>
<dbReference type="EC" id="6.3.2.1" evidence="8"/>
<organism evidence="9 10">
    <name type="scientific">Thorsellia anophelis DSM 18579</name>
    <dbReference type="NCBI Taxonomy" id="1123402"/>
    <lineage>
        <taxon>Bacteria</taxon>
        <taxon>Pseudomonadati</taxon>
        <taxon>Pseudomonadota</taxon>
        <taxon>Gammaproteobacteria</taxon>
        <taxon>Enterobacterales</taxon>
        <taxon>Thorselliaceae</taxon>
        <taxon>Thorsellia</taxon>
    </lineage>
</organism>
<dbReference type="InterPro" id="IPR004821">
    <property type="entry name" value="Cyt_trans-like"/>
</dbReference>
<dbReference type="OrthoDB" id="9773087at2"/>
<sequence length="287" mass="31635">MKIVELIPIARDLINQAKIAGKSIALVPTMGNLHAGHLALITLAKQHADFVVVSIFVNPLQFNNPDDFANYPRTVQMDCETIAKVGGVDLIFAPSESHMYPYEELEEQTFIEVPGLSDMLEGANRPGHFRGVTTVVGKLFNIINPDYACFGEKDFQQLAIIKKMVRDLSFNVNILSLPTIRAEDGLALSSRNGLLTDLERETAPKLAEVMNQISSNMKEGELYIPTLLSTAQFALEQHGFIPDELFICDADTLGELTITSTHAVILMAATLGRARLIDNMIVELPVR</sequence>
<evidence type="ECO:0000256" key="1">
    <source>
        <dbReference type="ARBA" id="ARBA00004990"/>
    </source>
</evidence>
<accession>A0A1I0DC51</accession>
<keyword evidence="6 8" id="KW-0067">ATP-binding</keyword>
<dbReference type="GO" id="GO:0005524">
    <property type="term" value="F:ATP binding"/>
    <property type="evidence" value="ECO:0007669"/>
    <property type="project" value="UniProtKB-KW"/>
</dbReference>
<dbReference type="InterPro" id="IPR014729">
    <property type="entry name" value="Rossmann-like_a/b/a_fold"/>
</dbReference>
<evidence type="ECO:0000256" key="7">
    <source>
        <dbReference type="ARBA" id="ARBA00048258"/>
    </source>
</evidence>
<dbReference type="Pfam" id="PF02569">
    <property type="entry name" value="Pantoate_ligase"/>
    <property type="match status" value="1"/>
</dbReference>
<feature type="binding site" evidence="8">
    <location>
        <position position="180"/>
    </location>
    <ligand>
        <name>ATP</name>
        <dbReference type="ChEBI" id="CHEBI:30616"/>
    </ligand>
</feature>
<dbReference type="CDD" id="cd00560">
    <property type="entry name" value="PanC"/>
    <property type="match status" value="1"/>
</dbReference>
<dbReference type="NCBIfam" id="TIGR00018">
    <property type="entry name" value="panC"/>
    <property type="match status" value="1"/>
</dbReference>
<dbReference type="GO" id="GO:0004592">
    <property type="term" value="F:pantoate-beta-alanine ligase activity"/>
    <property type="evidence" value="ECO:0007669"/>
    <property type="project" value="UniProtKB-UniRule"/>
</dbReference>
<comment type="subunit">
    <text evidence="8">Homodimer.</text>
</comment>
<feature type="binding site" evidence="8">
    <location>
        <position position="61"/>
    </location>
    <ligand>
        <name>(R)-pantoate</name>
        <dbReference type="ChEBI" id="CHEBI:15980"/>
    </ligand>
</feature>
<comment type="miscellaneous">
    <text evidence="8">The reaction proceeds by a bi uni uni bi ping pong mechanism.</text>
</comment>
<dbReference type="AlphaFoldDB" id="A0A1I0DC51"/>
<dbReference type="RefSeq" id="WP_093320284.1">
    <property type="nucleotide sequence ID" value="NZ_FOHV01000015.1"/>
</dbReference>
<evidence type="ECO:0000313" key="10">
    <source>
        <dbReference type="Proteomes" id="UP000242642"/>
    </source>
</evidence>
<gene>
    <name evidence="8" type="primary">panC</name>
    <name evidence="9" type="ORF">SAMN02583745_01925</name>
</gene>
<dbReference type="HAMAP" id="MF_00158">
    <property type="entry name" value="PanC"/>
    <property type="match status" value="1"/>
</dbReference>
<proteinExistence type="inferred from homology"/>